<proteinExistence type="predicted"/>
<keyword evidence="7" id="KW-0325">Glycoprotein</keyword>
<evidence type="ECO:0000256" key="2">
    <source>
        <dbReference type="ARBA" id="ARBA00022475"/>
    </source>
</evidence>
<evidence type="ECO:0000313" key="11">
    <source>
        <dbReference type="Proteomes" id="UP000719412"/>
    </source>
</evidence>
<feature type="transmembrane region" description="Helical" evidence="8">
    <location>
        <begin position="813"/>
        <end position="835"/>
    </location>
</feature>
<name>A0A8J6L5R3_TENMO</name>
<reference evidence="9" key="1">
    <citation type="journal article" date="2020" name="J Insects Food Feed">
        <title>The yellow mealworm (Tenebrio molitor) genome: a resource for the emerging insects as food and feed industry.</title>
        <authorList>
            <person name="Eriksson T."/>
            <person name="Andere A."/>
            <person name="Kelstrup H."/>
            <person name="Emery V."/>
            <person name="Picard C."/>
        </authorList>
    </citation>
    <scope>NUCLEOTIDE SEQUENCE</scope>
    <source>
        <strain evidence="9">Stoneville</strain>
        <tissue evidence="9">Whole head</tissue>
    </source>
</reference>
<dbReference type="AlphaFoldDB" id="A0A8J6L5R3"/>
<evidence type="ECO:0000256" key="1">
    <source>
        <dbReference type="ARBA" id="ARBA00004651"/>
    </source>
</evidence>
<feature type="transmembrane region" description="Helical" evidence="8">
    <location>
        <begin position="924"/>
        <end position="942"/>
    </location>
</feature>
<comment type="subcellular location">
    <subcellularLocation>
        <location evidence="1">Cell membrane</location>
        <topology evidence="1">Multi-pass membrane protein</topology>
    </subcellularLocation>
</comment>
<comment type="caution">
    <text evidence="9">The sequence shown here is derived from an EMBL/GenBank/DDBJ whole genome shotgun (WGS) entry which is preliminary data.</text>
</comment>
<organism evidence="9 11">
    <name type="scientific">Tenebrio molitor</name>
    <name type="common">Yellow mealworm beetle</name>
    <dbReference type="NCBI Taxonomy" id="7067"/>
    <lineage>
        <taxon>Eukaryota</taxon>
        <taxon>Metazoa</taxon>
        <taxon>Ecdysozoa</taxon>
        <taxon>Arthropoda</taxon>
        <taxon>Hexapoda</taxon>
        <taxon>Insecta</taxon>
        <taxon>Pterygota</taxon>
        <taxon>Neoptera</taxon>
        <taxon>Endopterygota</taxon>
        <taxon>Coleoptera</taxon>
        <taxon>Polyphaga</taxon>
        <taxon>Cucujiformia</taxon>
        <taxon>Tenebrionidae</taxon>
        <taxon>Tenebrio</taxon>
    </lineage>
</organism>
<keyword evidence="4 8" id="KW-1133">Transmembrane helix</keyword>
<dbReference type="Gene3D" id="3.40.190.10">
    <property type="entry name" value="Periplasmic binding protein-like II"/>
    <property type="match status" value="1"/>
</dbReference>
<dbReference type="InterPro" id="IPR013604">
    <property type="entry name" value="7TM_chemorcpt"/>
</dbReference>
<keyword evidence="5 8" id="KW-0472">Membrane</keyword>
<feature type="transmembrane region" description="Helical" evidence="8">
    <location>
        <begin position="1001"/>
        <end position="1023"/>
    </location>
</feature>
<evidence type="ECO:0000256" key="7">
    <source>
        <dbReference type="ARBA" id="ARBA00023180"/>
    </source>
</evidence>
<evidence type="ECO:0000313" key="9">
    <source>
        <dbReference type="EMBL" id="KAH0807473.1"/>
    </source>
</evidence>
<evidence type="ECO:0000256" key="6">
    <source>
        <dbReference type="ARBA" id="ARBA00023170"/>
    </source>
</evidence>
<dbReference type="GO" id="GO:0050909">
    <property type="term" value="P:sensory perception of taste"/>
    <property type="evidence" value="ECO:0007669"/>
    <property type="project" value="InterPro"/>
</dbReference>
<dbReference type="PANTHER" id="PTHR42643">
    <property type="entry name" value="IONOTROPIC RECEPTOR 20A-RELATED"/>
    <property type="match status" value="1"/>
</dbReference>
<feature type="transmembrane region" description="Helical" evidence="8">
    <location>
        <begin position="270"/>
        <end position="289"/>
    </location>
</feature>
<dbReference type="InterPro" id="IPR052192">
    <property type="entry name" value="Insect_Ionotropic_Sensory_Rcpt"/>
</dbReference>
<reference evidence="9" key="2">
    <citation type="submission" date="2021-08" db="EMBL/GenBank/DDBJ databases">
        <authorList>
            <person name="Eriksson T."/>
        </authorList>
    </citation>
    <scope>NUCLEOTIDE SEQUENCE</scope>
    <source>
        <strain evidence="9">Stoneville</strain>
        <tissue evidence="9">Whole head</tissue>
    </source>
</reference>
<keyword evidence="6" id="KW-0675">Receptor</keyword>
<keyword evidence="2" id="KW-1003">Cell membrane</keyword>
<dbReference type="PANTHER" id="PTHR42643:SF38">
    <property type="entry name" value="IONOTROPIC RECEPTOR 100A"/>
    <property type="match status" value="1"/>
</dbReference>
<feature type="transmembrane region" description="Helical" evidence="8">
    <location>
        <begin position="55"/>
        <end position="75"/>
    </location>
</feature>
<protein>
    <submittedName>
        <fullName evidence="9">Uncharacterized protein</fullName>
    </submittedName>
</protein>
<evidence type="ECO:0000313" key="10">
    <source>
        <dbReference type="EMBL" id="KAH0807482.1"/>
    </source>
</evidence>
<feature type="transmembrane region" description="Helical" evidence="8">
    <location>
        <begin position="756"/>
        <end position="784"/>
    </location>
</feature>
<dbReference type="EMBL" id="JABDTM020030289">
    <property type="protein sequence ID" value="KAH0807482.1"/>
    <property type="molecule type" value="Genomic_DNA"/>
</dbReference>
<dbReference type="EMBL" id="JABDTM020030293">
    <property type="protein sequence ID" value="KAH0807473.1"/>
    <property type="molecule type" value="Genomic_DNA"/>
</dbReference>
<dbReference type="SUPFAM" id="SSF53850">
    <property type="entry name" value="Periplasmic binding protein-like II"/>
    <property type="match status" value="1"/>
</dbReference>
<feature type="transmembrane region" description="Helical" evidence="8">
    <location>
        <begin position="177"/>
        <end position="197"/>
    </location>
</feature>
<feature type="transmembrane region" description="Helical" evidence="8">
    <location>
        <begin position="337"/>
        <end position="357"/>
    </location>
</feature>
<evidence type="ECO:0000256" key="3">
    <source>
        <dbReference type="ARBA" id="ARBA00022692"/>
    </source>
</evidence>
<feature type="transmembrane region" description="Helical" evidence="8">
    <location>
        <begin position="227"/>
        <end position="249"/>
    </location>
</feature>
<dbReference type="Pfam" id="PF08395">
    <property type="entry name" value="7tm_7"/>
    <property type="match status" value="1"/>
</dbReference>
<dbReference type="Proteomes" id="UP000719412">
    <property type="component" value="Unassembled WGS sequence"/>
</dbReference>
<keyword evidence="11" id="KW-1185">Reference proteome</keyword>
<evidence type="ECO:0000256" key="4">
    <source>
        <dbReference type="ARBA" id="ARBA00022989"/>
    </source>
</evidence>
<accession>A0A8J6L5R3</accession>
<feature type="transmembrane region" description="Helical" evidence="8">
    <location>
        <begin position="440"/>
        <end position="467"/>
    </location>
</feature>
<dbReference type="GO" id="GO:0005886">
    <property type="term" value="C:plasma membrane"/>
    <property type="evidence" value="ECO:0007669"/>
    <property type="project" value="UniProtKB-SubCell"/>
</dbReference>
<sequence length="1038" mass="120442">MLRGYYTNLRLLLEEKLANCHHIGTIFTGKNLNFLGNIEHLLAHLRDTVDLFNDLFGWPILLMIVYTSLMVINYIDDTFKNSDNLDDEDFFKVVISNINLVLLFIINTFVLIWMCDCVLQESEKIVKLADNLRRLSTTESPDLEKFTYVVSTSVPKFCVARRLDYQDLIHIKLASTVLMDVSLYIFNFVTIAGVPFWNRNQWGKIVDNLRKIEARLPLGTTNVIPYYFGYFVVNATFWFAAITDFYIWYHIEGCGYFQQYLLEAIQTYMLFYYYIVVYIFTKMLAGYYAKLCLLFEKKLACCHHLGTTFARKNLNFLSNIEQLLRLLRDTVDLFNDLFGWPILLMIVYTSLLVINYLDDTFKNSDDLDDDEFFIVIINNVSFVLLFFISTLVLIWMCDSVLQEAERVVRLACTLQKFSLTESQDLKKFSHVVFTTMPKFYAARFFCITRSTIFSTMSTITTFLIVFFQFKQVVMLENDDLANWIIKHLHEGNVTITLEKKFLVKNYENTHHTTNTARFDPIELDTVLRFLRTDSVNGHLIIVQSEEVLQHFLEENHTMVVPQPRDYYSIVLIDSYSNILSQFWLQYQVSNIILQSCASGTTYIFSPFVNSTYILGGNYTRGTNLMNFNQHEIRISMKTRPPTSVTKFPKLLQVNPVYANLDPSKHFAGIDGSLLRTILDRLNFKFEVFDKDMSYGEILENGTVTGLLGLVANNQVQISANGRFIMDYGIHNIEFTVPYSSDQICAVVPKAPKVPELVVLAHCFSLSSWLMIGFIFIVSTLIWYLMGDCGTDWWQIYAVLHGIPVKIVPSSHQMFFLMSCMVLNIIIVGLIEGSFYQVFSTVTYYKDIDSLKELDESGLPIAPTLFSFAADKSKIMTSFERKKVPPTKLNVLPMVAFHRNMTKFERKRDLQLLLKTDYLDKNGEPLLHMVNECLITFFVSFVVPRNSVFLPTLNEIISRAFETGLTLKWYQDVEFSTFLEKIQKRPRPETRVRSFSIHDIKAAFYVLLSGLLASLAVFSLEVVLKMKWRRFVKIMLFRK</sequence>
<evidence type="ECO:0000256" key="5">
    <source>
        <dbReference type="ARBA" id="ARBA00023136"/>
    </source>
</evidence>
<feature type="transmembrane region" description="Helical" evidence="8">
    <location>
        <begin position="372"/>
        <end position="396"/>
    </location>
</feature>
<keyword evidence="3 8" id="KW-0812">Transmembrane</keyword>
<evidence type="ECO:0000256" key="8">
    <source>
        <dbReference type="SAM" id="Phobius"/>
    </source>
</evidence>
<feature type="transmembrane region" description="Helical" evidence="8">
    <location>
        <begin position="95"/>
        <end position="119"/>
    </location>
</feature>
<gene>
    <name evidence="10" type="ORF">GEV33_015308</name>
    <name evidence="9" type="ORF">GEV33_015319</name>
</gene>